<sequence length="175" mass="18603">MLLQVPALLRHPPAQYGAALAALGFALGVPPPAAVALASANPALLDVPPGALSANGRLLRAKLQLTPAQLAAVMAAAPWLLARSPGSLAAVVRRLLAALVHSKPWSEQLGRLLNGSGRNVAVALSFGSERYERLEYLARSGRDRVMGFKEALSLEEGEFAEVFPEFAAWRRQHGR</sequence>
<accession>A0A150FY98</accession>
<dbReference type="Gene3D" id="1.25.70.10">
    <property type="entry name" value="Transcription termination factor 3, mitochondrial"/>
    <property type="match status" value="1"/>
</dbReference>
<organism evidence="1 2">
    <name type="scientific">Gonium pectorale</name>
    <name type="common">Green alga</name>
    <dbReference type="NCBI Taxonomy" id="33097"/>
    <lineage>
        <taxon>Eukaryota</taxon>
        <taxon>Viridiplantae</taxon>
        <taxon>Chlorophyta</taxon>
        <taxon>core chlorophytes</taxon>
        <taxon>Chlorophyceae</taxon>
        <taxon>CS clade</taxon>
        <taxon>Chlamydomonadales</taxon>
        <taxon>Volvocaceae</taxon>
        <taxon>Gonium</taxon>
    </lineage>
</organism>
<proteinExistence type="predicted"/>
<dbReference type="AlphaFoldDB" id="A0A150FY98"/>
<name>A0A150FY98_GONPE</name>
<keyword evidence="2" id="KW-1185">Reference proteome</keyword>
<dbReference type="InterPro" id="IPR038538">
    <property type="entry name" value="MTERF_sf"/>
</dbReference>
<reference evidence="2" key="1">
    <citation type="journal article" date="2016" name="Nat. Commun.">
        <title>The Gonium pectorale genome demonstrates co-option of cell cycle regulation during the evolution of multicellularity.</title>
        <authorList>
            <person name="Hanschen E.R."/>
            <person name="Marriage T.N."/>
            <person name="Ferris P.J."/>
            <person name="Hamaji T."/>
            <person name="Toyoda A."/>
            <person name="Fujiyama A."/>
            <person name="Neme R."/>
            <person name="Noguchi H."/>
            <person name="Minakuchi Y."/>
            <person name="Suzuki M."/>
            <person name="Kawai-Toyooka H."/>
            <person name="Smith D.R."/>
            <person name="Sparks H."/>
            <person name="Anderson J."/>
            <person name="Bakaric R."/>
            <person name="Luria V."/>
            <person name="Karger A."/>
            <person name="Kirschner M.W."/>
            <person name="Durand P.M."/>
            <person name="Michod R.E."/>
            <person name="Nozaki H."/>
            <person name="Olson B.J."/>
        </authorList>
    </citation>
    <scope>NUCLEOTIDE SEQUENCE [LARGE SCALE GENOMIC DNA]</scope>
    <source>
        <strain evidence="2">NIES-2863</strain>
    </source>
</reference>
<dbReference type="OrthoDB" id="549031at2759"/>
<gene>
    <name evidence="1" type="ORF">GPECTOR_132g603</name>
</gene>
<evidence type="ECO:0000313" key="2">
    <source>
        <dbReference type="Proteomes" id="UP000075714"/>
    </source>
</evidence>
<dbReference type="EMBL" id="LSYV01000132">
    <property type="protein sequence ID" value="KXZ42591.1"/>
    <property type="molecule type" value="Genomic_DNA"/>
</dbReference>
<dbReference type="Proteomes" id="UP000075714">
    <property type="component" value="Unassembled WGS sequence"/>
</dbReference>
<evidence type="ECO:0000313" key="1">
    <source>
        <dbReference type="EMBL" id="KXZ42591.1"/>
    </source>
</evidence>
<protein>
    <submittedName>
        <fullName evidence="1">Uncharacterized protein</fullName>
    </submittedName>
</protein>
<comment type="caution">
    <text evidence="1">The sequence shown here is derived from an EMBL/GenBank/DDBJ whole genome shotgun (WGS) entry which is preliminary data.</text>
</comment>